<dbReference type="EMBL" id="JADJEV010000005">
    <property type="protein sequence ID" value="MBK6975435.1"/>
    <property type="molecule type" value="Genomic_DNA"/>
</dbReference>
<dbReference type="PANTHER" id="PTHR33751">
    <property type="entry name" value="CBB3-TYPE CYTOCHROME C OXIDASE SUBUNIT FIXP"/>
    <property type="match status" value="1"/>
</dbReference>
<protein>
    <recommendedName>
        <fullName evidence="19">Cbb3-type cytochrome c oxidase subunit</fullName>
    </recommendedName>
</protein>
<dbReference type="AlphaFoldDB" id="A0A9D7E2K7"/>
<keyword evidence="6 19" id="KW-0997">Cell inner membrane</keyword>
<keyword evidence="14 22" id="KW-1133">Transmembrane helix</keyword>
<evidence type="ECO:0000256" key="12">
    <source>
        <dbReference type="ARBA" id="ARBA00022781"/>
    </source>
</evidence>
<keyword evidence="11" id="KW-0677">Repeat</keyword>
<reference evidence="24" key="1">
    <citation type="submission" date="2020-10" db="EMBL/GenBank/DDBJ databases">
        <title>Connecting structure to function with the recovery of over 1000 high-quality activated sludge metagenome-assembled genomes encoding full-length rRNA genes using long-read sequencing.</title>
        <authorList>
            <person name="Singleton C.M."/>
            <person name="Petriglieri F."/>
            <person name="Kristensen J.M."/>
            <person name="Kirkegaard R.H."/>
            <person name="Michaelsen T.Y."/>
            <person name="Andersen M.H."/>
            <person name="Karst S.M."/>
            <person name="Dueholm M.S."/>
            <person name="Nielsen P.H."/>
            <person name="Albertsen M."/>
        </authorList>
    </citation>
    <scope>NUCLEOTIDE SEQUENCE</scope>
    <source>
        <strain evidence="24">Bjer_18-Q3-R1-45_BAT3C.347</strain>
    </source>
</reference>
<keyword evidence="10 19" id="KW-0479">Metal-binding</keyword>
<sequence>MSDFDSGFWSIYVQGLTALSILFCAYILYANTIKKESGPVETHGNVWDEDLAEYNNPLPSWWMWLFWITIVFSVVYLAVYPGFGNNAGVFKWSSVESAPGEKDGQYYKEMRAADQKYGPIFEKYAKMDLKAVAADPEARAMGERLFLTYCAQCHGSAAQGAKGFPNLTDSDWLYGGEPEVIKTTITGGRNGVMPPFGHLGADTIKDVANYVRSLSGLANDGLRAQRGKDVFAQNCAACHGPEGKGMFALGAPNLTDKVWLYGSSEATIAETVTGGRSNRMPAFEEFLGDAKVHLLSAYVLGLSSGAK</sequence>
<feature type="binding site" description="covalent" evidence="21">
    <location>
        <position position="235"/>
    </location>
    <ligand>
        <name>heme c</name>
        <dbReference type="ChEBI" id="CHEBI:61717"/>
        <label>2</label>
    </ligand>
</feature>
<keyword evidence="16 19" id="KW-0408">Iron</keyword>
<evidence type="ECO:0000256" key="9">
    <source>
        <dbReference type="ARBA" id="ARBA00022692"/>
    </source>
</evidence>
<evidence type="ECO:0000313" key="25">
    <source>
        <dbReference type="Proteomes" id="UP000807785"/>
    </source>
</evidence>
<dbReference type="GO" id="GO:0005886">
    <property type="term" value="C:plasma membrane"/>
    <property type="evidence" value="ECO:0007669"/>
    <property type="project" value="UniProtKB-SubCell"/>
</dbReference>
<evidence type="ECO:0000313" key="24">
    <source>
        <dbReference type="EMBL" id="MBK6975435.1"/>
    </source>
</evidence>
<feature type="binding site" description="covalent" evidence="21">
    <location>
        <position position="153"/>
    </location>
    <ligand>
        <name>heme c</name>
        <dbReference type="ChEBI" id="CHEBI:61717"/>
        <label>1</label>
    </ligand>
</feature>
<dbReference type="GO" id="GO:0046872">
    <property type="term" value="F:metal ion binding"/>
    <property type="evidence" value="ECO:0007669"/>
    <property type="project" value="UniProtKB-KW"/>
</dbReference>
<evidence type="ECO:0000256" key="17">
    <source>
        <dbReference type="ARBA" id="ARBA00023065"/>
    </source>
</evidence>
<feature type="binding site" description="axial binding residue" evidence="20">
    <location>
        <position position="154"/>
    </location>
    <ligand>
        <name>heme c</name>
        <dbReference type="ChEBI" id="CHEBI:61717"/>
        <label>1</label>
    </ligand>
    <ligandPart>
        <name>Fe</name>
        <dbReference type="ChEBI" id="CHEBI:18248"/>
    </ligandPart>
</feature>
<dbReference type="PANTHER" id="PTHR33751:SF1">
    <property type="entry name" value="CBB3-TYPE CYTOCHROME C OXIDASE SUBUNIT FIXP"/>
    <property type="match status" value="1"/>
</dbReference>
<evidence type="ECO:0000256" key="16">
    <source>
        <dbReference type="ARBA" id="ARBA00023004"/>
    </source>
</evidence>
<dbReference type="Gene3D" id="1.10.760.10">
    <property type="entry name" value="Cytochrome c-like domain"/>
    <property type="match status" value="2"/>
</dbReference>
<proteinExistence type="inferred from homology"/>
<keyword evidence="13 19" id="KW-0249">Electron transport</keyword>
<evidence type="ECO:0000256" key="10">
    <source>
        <dbReference type="ARBA" id="ARBA00022723"/>
    </source>
</evidence>
<dbReference type="GO" id="GO:0009055">
    <property type="term" value="F:electron transfer activity"/>
    <property type="evidence" value="ECO:0007669"/>
    <property type="project" value="InterPro"/>
</dbReference>
<comment type="pathway">
    <text evidence="2 19">Energy metabolism; oxidative phosphorylation.</text>
</comment>
<accession>A0A9D7E2K7</accession>
<keyword evidence="5 19" id="KW-1003">Cell membrane</keyword>
<evidence type="ECO:0000256" key="3">
    <source>
        <dbReference type="ARBA" id="ARBA00006113"/>
    </source>
</evidence>
<organism evidence="24 25">
    <name type="scientific">Candidatus Methylophosphatis roskildensis</name>
    <dbReference type="NCBI Taxonomy" id="2899263"/>
    <lineage>
        <taxon>Bacteria</taxon>
        <taxon>Pseudomonadati</taxon>
        <taxon>Pseudomonadota</taxon>
        <taxon>Betaproteobacteria</taxon>
        <taxon>Nitrosomonadales</taxon>
        <taxon>Sterolibacteriaceae</taxon>
        <taxon>Candidatus Methylophosphatis</taxon>
    </lineage>
</organism>
<evidence type="ECO:0000256" key="7">
    <source>
        <dbReference type="ARBA" id="ARBA00022617"/>
    </source>
</evidence>
<evidence type="ECO:0000256" key="1">
    <source>
        <dbReference type="ARBA" id="ARBA00004533"/>
    </source>
</evidence>
<keyword evidence="17 19" id="KW-0406">Ion transport</keyword>
<dbReference type="Proteomes" id="UP000807785">
    <property type="component" value="Unassembled WGS sequence"/>
</dbReference>
<evidence type="ECO:0000256" key="14">
    <source>
        <dbReference type="ARBA" id="ARBA00022989"/>
    </source>
</evidence>
<feature type="domain" description="Cytochrome c" evidence="23">
    <location>
        <begin position="222"/>
        <end position="303"/>
    </location>
</feature>
<feature type="binding site" description="covalent" evidence="21">
    <location>
        <position position="150"/>
    </location>
    <ligand>
        <name>heme c</name>
        <dbReference type="ChEBI" id="CHEBI:61717"/>
        <label>1</label>
    </ligand>
</feature>
<dbReference type="SUPFAM" id="SSF46626">
    <property type="entry name" value="Cytochrome c"/>
    <property type="match status" value="2"/>
</dbReference>
<dbReference type="Gene3D" id="6.10.280.130">
    <property type="match status" value="1"/>
</dbReference>
<dbReference type="NCBIfam" id="TIGR00782">
    <property type="entry name" value="ccoP"/>
    <property type="match status" value="1"/>
</dbReference>
<dbReference type="GO" id="GO:0020037">
    <property type="term" value="F:heme binding"/>
    <property type="evidence" value="ECO:0007669"/>
    <property type="project" value="InterPro"/>
</dbReference>
<evidence type="ECO:0000256" key="11">
    <source>
        <dbReference type="ARBA" id="ARBA00022737"/>
    </source>
</evidence>
<feature type="transmembrane region" description="Helical" evidence="22">
    <location>
        <begin position="7"/>
        <end position="29"/>
    </location>
</feature>
<evidence type="ECO:0000256" key="22">
    <source>
        <dbReference type="SAM" id="Phobius"/>
    </source>
</evidence>
<dbReference type="InterPro" id="IPR038414">
    <property type="entry name" value="CcoP_N_sf"/>
</dbReference>
<dbReference type="PROSITE" id="PS51007">
    <property type="entry name" value="CYTC"/>
    <property type="match status" value="2"/>
</dbReference>
<feature type="transmembrane region" description="Helical" evidence="22">
    <location>
        <begin position="61"/>
        <end position="83"/>
    </location>
</feature>
<comment type="similarity">
    <text evidence="3 19">Belongs to the CcoP / FixP family.</text>
</comment>
<feature type="domain" description="Cytochrome c" evidence="23">
    <location>
        <begin position="137"/>
        <end position="215"/>
    </location>
</feature>
<dbReference type="InterPro" id="IPR004678">
    <property type="entry name" value="Cyt_c_oxidase_cbb3_su3"/>
</dbReference>
<keyword evidence="12 19" id="KW-0375">Hydrogen ion transport</keyword>
<dbReference type="GO" id="GO:0016491">
    <property type="term" value="F:oxidoreductase activity"/>
    <property type="evidence" value="ECO:0007669"/>
    <property type="project" value="UniProtKB-KW"/>
</dbReference>
<dbReference type="Pfam" id="PF14715">
    <property type="entry name" value="FixP_N"/>
    <property type="match status" value="1"/>
</dbReference>
<dbReference type="InterPro" id="IPR032858">
    <property type="entry name" value="CcoP_N"/>
</dbReference>
<feature type="binding site" description="axial binding residue" evidence="20">
    <location>
        <position position="280"/>
    </location>
    <ligand>
        <name>heme c</name>
        <dbReference type="ChEBI" id="CHEBI:61717"/>
        <label>1</label>
    </ligand>
    <ligandPart>
        <name>Fe</name>
        <dbReference type="ChEBI" id="CHEBI:18248"/>
    </ligandPart>
</feature>
<keyword evidence="4 19" id="KW-0813">Transport</keyword>
<evidence type="ECO:0000256" key="5">
    <source>
        <dbReference type="ARBA" id="ARBA00022475"/>
    </source>
</evidence>
<dbReference type="InterPro" id="IPR050597">
    <property type="entry name" value="Cytochrome_c_Oxidase_Subunit"/>
</dbReference>
<evidence type="ECO:0000256" key="20">
    <source>
        <dbReference type="PIRSR" id="PIRSR000006-1"/>
    </source>
</evidence>
<dbReference type="PIRSF" id="PIRSF000006">
    <property type="entry name" value="Cbb3-Cox_fixP"/>
    <property type="match status" value="1"/>
</dbReference>
<evidence type="ECO:0000256" key="8">
    <source>
        <dbReference type="ARBA" id="ARBA00022660"/>
    </source>
</evidence>
<feature type="binding site" description="covalent" evidence="21">
    <location>
        <position position="238"/>
    </location>
    <ligand>
        <name>heme c</name>
        <dbReference type="ChEBI" id="CHEBI:61717"/>
        <label>2</label>
    </ligand>
</feature>
<gene>
    <name evidence="24" type="primary">ccoP</name>
    <name evidence="24" type="ORF">IPH26_21625</name>
</gene>
<evidence type="ECO:0000256" key="13">
    <source>
        <dbReference type="ARBA" id="ARBA00022982"/>
    </source>
</evidence>
<comment type="function">
    <text evidence="19">C-type cytochrome. Part of the cbb3-type cytochrome c oxidase complex.</text>
</comment>
<dbReference type="InterPro" id="IPR009056">
    <property type="entry name" value="Cyt_c-like_dom"/>
</dbReference>
<keyword evidence="7 19" id="KW-0349">Heme</keyword>
<keyword evidence="9 22" id="KW-0812">Transmembrane</keyword>
<evidence type="ECO:0000259" key="23">
    <source>
        <dbReference type="PROSITE" id="PS51007"/>
    </source>
</evidence>
<comment type="cofactor">
    <cofactor evidence="19 21">
        <name>heme c</name>
        <dbReference type="ChEBI" id="CHEBI:61717"/>
    </cofactor>
    <text evidence="19 21">Binds 2 heme C groups per subunit.</text>
</comment>
<comment type="subcellular location">
    <subcellularLocation>
        <location evidence="1 19">Cell inner membrane</location>
    </subcellularLocation>
</comment>
<dbReference type="InterPro" id="IPR036909">
    <property type="entry name" value="Cyt_c-like_dom_sf"/>
</dbReference>
<evidence type="ECO:0000256" key="15">
    <source>
        <dbReference type="ARBA" id="ARBA00023002"/>
    </source>
</evidence>
<keyword evidence="15 19" id="KW-0560">Oxidoreductase</keyword>
<keyword evidence="18 19" id="KW-0472">Membrane</keyword>
<evidence type="ECO:0000256" key="6">
    <source>
        <dbReference type="ARBA" id="ARBA00022519"/>
    </source>
</evidence>
<feature type="binding site" description="axial binding residue" evidence="20">
    <location>
        <position position="193"/>
    </location>
    <ligand>
        <name>heme c</name>
        <dbReference type="ChEBI" id="CHEBI:61717"/>
        <label>2</label>
    </ligand>
    <ligandPart>
        <name>Fe</name>
        <dbReference type="ChEBI" id="CHEBI:18248"/>
    </ligandPart>
</feature>
<keyword evidence="8 19" id="KW-0679">Respiratory chain</keyword>
<name>A0A9D7E2K7_9PROT</name>
<dbReference type="Pfam" id="PF13442">
    <property type="entry name" value="Cytochrome_CBB3"/>
    <property type="match status" value="2"/>
</dbReference>
<dbReference type="GO" id="GO:1902600">
    <property type="term" value="P:proton transmembrane transport"/>
    <property type="evidence" value="ECO:0007669"/>
    <property type="project" value="UniProtKB-KW"/>
</dbReference>
<evidence type="ECO:0000256" key="21">
    <source>
        <dbReference type="PIRSR" id="PIRSR000006-2"/>
    </source>
</evidence>
<evidence type="ECO:0000256" key="2">
    <source>
        <dbReference type="ARBA" id="ARBA00004673"/>
    </source>
</evidence>
<feature type="binding site" description="axial binding residue" evidence="20">
    <location>
        <position position="239"/>
    </location>
    <ligand>
        <name>heme c</name>
        <dbReference type="ChEBI" id="CHEBI:61717"/>
        <label>2</label>
    </ligand>
    <ligandPart>
        <name>Fe</name>
        <dbReference type="ChEBI" id="CHEBI:18248"/>
    </ligandPart>
</feature>
<evidence type="ECO:0000256" key="19">
    <source>
        <dbReference type="PIRNR" id="PIRNR000006"/>
    </source>
</evidence>
<evidence type="ECO:0000256" key="4">
    <source>
        <dbReference type="ARBA" id="ARBA00022448"/>
    </source>
</evidence>
<evidence type="ECO:0000256" key="18">
    <source>
        <dbReference type="ARBA" id="ARBA00023136"/>
    </source>
</evidence>
<comment type="caution">
    <text evidence="24">The sequence shown here is derived from an EMBL/GenBank/DDBJ whole genome shotgun (WGS) entry which is preliminary data.</text>
</comment>
<comment type="subunit">
    <text evidence="19">Component of the cbb3-type cytochrome c oxidase.</text>
</comment>